<proteinExistence type="predicted"/>
<dbReference type="EMBL" id="JABXXO010000013">
    <property type="protein sequence ID" value="KAF7762035.1"/>
    <property type="molecule type" value="Genomic_DNA"/>
</dbReference>
<gene>
    <name evidence="1" type="ORF">Agabi119p4_10027</name>
</gene>
<name>A0A8H7C4Q5_AGABI</name>
<sequence length="112" mass="12735">MRRFPYSVVSTITPAYKNSQTLALLPCCNLADSIHSLENLVRCSTSSYSRFSTFLSPRLLSLRPTYPASKARGRFGDPYVLLISRTRLLEYTNNIACNLKPLPLRLVYEQSE</sequence>
<comment type="caution">
    <text evidence="1">The sequence shown here is derived from an EMBL/GenBank/DDBJ whole genome shotgun (WGS) entry which is preliminary data.</text>
</comment>
<organism evidence="1 2">
    <name type="scientific">Agaricus bisporus var. burnettii</name>
    <dbReference type="NCBI Taxonomy" id="192524"/>
    <lineage>
        <taxon>Eukaryota</taxon>
        <taxon>Fungi</taxon>
        <taxon>Dikarya</taxon>
        <taxon>Basidiomycota</taxon>
        <taxon>Agaricomycotina</taxon>
        <taxon>Agaricomycetes</taxon>
        <taxon>Agaricomycetidae</taxon>
        <taxon>Agaricales</taxon>
        <taxon>Agaricineae</taxon>
        <taxon>Agaricaceae</taxon>
        <taxon>Agaricus</taxon>
    </lineage>
</organism>
<dbReference type="Proteomes" id="UP000629468">
    <property type="component" value="Unassembled WGS sequence"/>
</dbReference>
<protein>
    <submittedName>
        <fullName evidence="1">Uncharacterized protein</fullName>
    </submittedName>
</protein>
<evidence type="ECO:0000313" key="2">
    <source>
        <dbReference type="Proteomes" id="UP000629468"/>
    </source>
</evidence>
<dbReference type="AlphaFoldDB" id="A0A8H7C4Q5"/>
<accession>A0A8H7C4Q5</accession>
<evidence type="ECO:0000313" key="1">
    <source>
        <dbReference type="EMBL" id="KAF7762035.1"/>
    </source>
</evidence>
<reference evidence="1 2" key="1">
    <citation type="journal article" name="Sci. Rep.">
        <title>Telomere-to-telomere assembled and centromere annotated genomes of the two main subspecies of the button mushroom Agaricus bisporus reveal especially polymorphic chromosome ends.</title>
        <authorList>
            <person name="Sonnenberg A.S.M."/>
            <person name="Sedaghat-Telgerd N."/>
            <person name="Lavrijssen B."/>
            <person name="Ohm R.A."/>
            <person name="Hendrickx P.M."/>
            <person name="Scholtmeijer K."/>
            <person name="Baars J.J.P."/>
            <person name="van Peer A."/>
        </authorList>
    </citation>
    <scope>NUCLEOTIDE SEQUENCE [LARGE SCALE GENOMIC DNA]</scope>
    <source>
        <strain evidence="1 2">H119_p4</strain>
    </source>
</reference>